<proteinExistence type="predicted"/>
<name>A0A0K2V2P1_LEPSM</name>
<reference evidence="1" key="1">
    <citation type="submission" date="2014-05" db="EMBL/GenBank/DDBJ databases">
        <authorList>
            <person name="Chronopoulou M."/>
        </authorList>
    </citation>
    <scope>NUCLEOTIDE SEQUENCE</scope>
    <source>
        <tissue evidence="1">Whole organism</tissue>
    </source>
</reference>
<dbReference type="AlphaFoldDB" id="A0A0K2V2P1"/>
<protein>
    <submittedName>
        <fullName evidence="1">Uncharacterized protein</fullName>
    </submittedName>
</protein>
<dbReference type="EMBL" id="HACA01027442">
    <property type="protein sequence ID" value="CDW44803.1"/>
    <property type="molecule type" value="Transcribed_RNA"/>
</dbReference>
<organism evidence="1">
    <name type="scientific">Lepeophtheirus salmonis</name>
    <name type="common">Salmon louse</name>
    <name type="synonym">Caligus salmonis</name>
    <dbReference type="NCBI Taxonomy" id="72036"/>
    <lineage>
        <taxon>Eukaryota</taxon>
        <taxon>Metazoa</taxon>
        <taxon>Ecdysozoa</taxon>
        <taxon>Arthropoda</taxon>
        <taxon>Crustacea</taxon>
        <taxon>Multicrustacea</taxon>
        <taxon>Hexanauplia</taxon>
        <taxon>Copepoda</taxon>
        <taxon>Siphonostomatoida</taxon>
        <taxon>Caligidae</taxon>
        <taxon>Lepeophtheirus</taxon>
    </lineage>
</organism>
<sequence length="106" mass="12284">MSHSCERGRGSKGLNVHVIQYFRIFICNDINNHVLSTLVAIDEVEEIKRCIRHVLDFHITPSGFINNIKSIVLRRHPFQTFLKGLSLTPTICQLDHITDPWLLTKY</sequence>
<evidence type="ECO:0000313" key="1">
    <source>
        <dbReference type="EMBL" id="CDW44803.1"/>
    </source>
</evidence>
<accession>A0A0K2V2P1</accession>